<dbReference type="Pfam" id="PF00355">
    <property type="entry name" value="Rieske"/>
    <property type="match status" value="1"/>
</dbReference>
<dbReference type="InterPro" id="IPR036922">
    <property type="entry name" value="Rieske_2Fe-2S_sf"/>
</dbReference>
<feature type="domain" description="Rieske" evidence="10">
    <location>
        <begin position="34"/>
        <end position="124"/>
    </location>
</feature>
<dbReference type="GO" id="GO:0016705">
    <property type="term" value="F:oxidoreductase activity, acting on paired donors, with incorporation or reduction of molecular oxygen"/>
    <property type="evidence" value="ECO:0007669"/>
    <property type="project" value="UniProtKB-ARBA"/>
</dbReference>
<dbReference type="GO" id="GO:0051537">
    <property type="term" value="F:2 iron, 2 sulfur cluster binding"/>
    <property type="evidence" value="ECO:0007669"/>
    <property type="project" value="UniProtKB-KW"/>
</dbReference>
<dbReference type="GO" id="GO:0046872">
    <property type="term" value="F:metal ion binding"/>
    <property type="evidence" value="ECO:0007669"/>
    <property type="project" value="UniProtKB-KW"/>
</dbReference>
<dbReference type="Proteomes" id="UP001165092">
    <property type="component" value="Unassembled WGS sequence"/>
</dbReference>
<dbReference type="Gene3D" id="2.102.10.10">
    <property type="entry name" value="Rieske [2Fe-2S] iron-sulphur domain"/>
    <property type="match status" value="1"/>
</dbReference>
<evidence type="ECO:0000256" key="7">
    <source>
        <dbReference type="ARBA" id="ARBA00023157"/>
    </source>
</evidence>
<sequence length="125" mass="13019">MLATAGAVGAVAVTATACTTDENRPKPQDTLRGRVVAQTTDVPEGGGLLVIGAKLVITQARPGEYRAFGATCTHGGCTVQEVTEDIHCLCHGSRFDLEGEVVKGPATEPLEPFEVRVEGTDITLV</sequence>
<keyword evidence="5" id="KW-0408">Iron</keyword>
<keyword evidence="4" id="KW-0479">Metal-binding</keyword>
<dbReference type="InterPro" id="IPR014349">
    <property type="entry name" value="Rieske_Fe-S_prot"/>
</dbReference>
<keyword evidence="3" id="KW-0001">2Fe-2S</keyword>
<proteinExistence type="predicted"/>
<keyword evidence="6" id="KW-0411">Iron-sulfur</keyword>
<dbReference type="PROSITE" id="PS51296">
    <property type="entry name" value="RIESKE"/>
    <property type="match status" value="1"/>
</dbReference>
<evidence type="ECO:0000256" key="5">
    <source>
        <dbReference type="ARBA" id="ARBA00023004"/>
    </source>
</evidence>
<evidence type="ECO:0000256" key="8">
    <source>
        <dbReference type="ARBA" id="ARBA00029586"/>
    </source>
</evidence>
<evidence type="ECO:0000313" key="12">
    <source>
        <dbReference type="Proteomes" id="UP001165092"/>
    </source>
</evidence>
<dbReference type="GO" id="GO:0004497">
    <property type="term" value="F:monooxygenase activity"/>
    <property type="evidence" value="ECO:0007669"/>
    <property type="project" value="UniProtKB-ARBA"/>
</dbReference>
<reference evidence="11" key="1">
    <citation type="submission" date="2023-02" db="EMBL/GenBank/DDBJ databases">
        <title>Nocardiopsis ansamitocini NBRC 112285.</title>
        <authorList>
            <person name="Ichikawa N."/>
            <person name="Sato H."/>
            <person name="Tonouchi N."/>
        </authorList>
    </citation>
    <scope>NUCLEOTIDE SEQUENCE</scope>
    <source>
        <strain evidence="11">NBRC 112285</strain>
    </source>
</reference>
<keyword evidence="7" id="KW-1015">Disulfide bond</keyword>
<dbReference type="GO" id="GO:0016020">
    <property type="term" value="C:membrane"/>
    <property type="evidence" value="ECO:0007669"/>
    <property type="project" value="InterPro"/>
</dbReference>
<dbReference type="InterPro" id="IPR017941">
    <property type="entry name" value="Rieske_2Fe-2S"/>
</dbReference>
<evidence type="ECO:0000256" key="3">
    <source>
        <dbReference type="ARBA" id="ARBA00022714"/>
    </source>
</evidence>
<comment type="function">
    <text evidence="1">Iron-sulfur subunit of the cytochrome bc1 complex, an essential component of the respiratory electron transport chain required for ATP synthesis. The bc1 complex catalyzes the oxidation of menaquinol and the reduction of cytochrome c in the respiratory chain. The bc1 complex operates through a Q-cycle mechanism that couples electron transfer to generation of the proton gradient that drives ATP synthesis.</text>
</comment>
<dbReference type="PANTHER" id="PTHR10134">
    <property type="entry name" value="CYTOCHROME B-C1 COMPLEX SUBUNIT RIESKE, MITOCHONDRIAL"/>
    <property type="match status" value="1"/>
</dbReference>
<accession>A0A9W6UK58</accession>
<evidence type="ECO:0000259" key="10">
    <source>
        <dbReference type="PROSITE" id="PS51296"/>
    </source>
</evidence>
<dbReference type="EMBL" id="BSQG01000007">
    <property type="protein sequence ID" value="GLU49397.1"/>
    <property type="molecule type" value="Genomic_DNA"/>
</dbReference>
<evidence type="ECO:0000313" key="11">
    <source>
        <dbReference type="EMBL" id="GLU49397.1"/>
    </source>
</evidence>
<comment type="cofactor">
    <cofactor evidence="9">
        <name>[2Fe-2S] cluster</name>
        <dbReference type="ChEBI" id="CHEBI:190135"/>
    </cofactor>
</comment>
<gene>
    <name evidence="11" type="ORF">Nans01_37480</name>
</gene>
<protein>
    <recommendedName>
        <fullName evidence="2">Cytochrome bc1 complex Rieske iron-sulfur subunit</fullName>
    </recommendedName>
    <alternativeName>
        <fullName evidence="8">Cytochrome bc1 reductase complex subunit QcrA</fullName>
    </alternativeName>
</protein>
<dbReference type="SUPFAM" id="SSF50022">
    <property type="entry name" value="ISP domain"/>
    <property type="match status" value="1"/>
</dbReference>
<evidence type="ECO:0000256" key="9">
    <source>
        <dbReference type="ARBA" id="ARBA00034078"/>
    </source>
</evidence>
<dbReference type="PRINTS" id="PR00162">
    <property type="entry name" value="RIESKE"/>
</dbReference>
<evidence type="ECO:0000256" key="6">
    <source>
        <dbReference type="ARBA" id="ARBA00023014"/>
    </source>
</evidence>
<name>A0A9W6UK58_9ACTN</name>
<organism evidence="11 12">
    <name type="scientific">Nocardiopsis ansamitocini</name>
    <dbReference type="NCBI Taxonomy" id="1670832"/>
    <lineage>
        <taxon>Bacteria</taxon>
        <taxon>Bacillati</taxon>
        <taxon>Actinomycetota</taxon>
        <taxon>Actinomycetes</taxon>
        <taxon>Streptosporangiales</taxon>
        <taxon>Nocardiopsidaceae</taxon>
        <taxon>Nocardiopsis</taxon>
    </lineage>
</organism>
<comment type="caution">
    <text evidence="11">The sequence shown here is derived from an EMBL/GenBank/DDBJ whole genome shotgun (WGS) entry which is preliminary data.</text>
</comment>
<evidence type="ECO:0000256" key="4">
    <source>
        <dbReference type="ARBA" id="ARBA00022723"/>
    </source>
</evidence>
<keyword evidence="12" id="KW-1185">Reference proteome</keyword>
<evidence type="ECO:0000256" key="2">
    <source>
        <dbReference type="ARBA" id="ARBA00015816"/>
    </source>
</evidence>
<dbReference type="CDD" id="cd03467">
    <property type="entry name" value="Rieske"/>
    <property type="match status" value="1"/>
</dbReference>
<dbReference type="AlphaFoldDB" id="A0A9W6UK58"/>
<dbReference type="InterPro" id="IPR005805">
    <property type="entry name" value="Rieske_Fe-S_prot_C"/>
</dbReference>
<evidence type="ECO:0000256" key="1">
    <source>
        <dbReference type="ARBA" id="ARBA00002494"/>
    </source>
</evidence>